<dbReference type="GO" id="GO:0005829">
    <property type="term" value="C:cytosol"/>
    <property type="evidence" value="ECO:0007669"/>
    <property type="project" value="TreeGrafter"/>
</dbReference>
<dbReference type="AlphaFoldDB" id="A0A7J9SF97"/>
<accession>A0A7J9SF97</accession>
<evidence type="ECO:0000259" key="5">
    <source>
        <dbReference type="Pfam" id="PF24827"/>
    </source>
</evidence>
<dbReference type="Pfam" id="PF24827">
    <property type="entry name" value="AstE_AspA_cat"/>
    <property type="match status" value="1"/>
</dbReference>
<evidence type="ECO:0000256" key="1">
    <source>
        <dbReference type="ARBA" id="ARBA00001947"/>
    </source>
</evidence>
<sequence length="271" mass="28841">MRVETVGPDDTADAPEVAAVGGIHGDEPCGVRAIERFLDEGPVEHLERPVKLVVANERALEAGTRYVEGDLNRLFPGDPASDTYEERLAHDLWEAINDCTILGFHSTVSFDEPFGTLADLTPGKAEIMRALPLAHAADFTGVVSGRSVNLPGFVNVEAGYQGSDAAADTAYDCLLAYLRVMDALPGEPEPTPTAHYRVRETLEKSPGTTYRVHAGNFERVAPGTAYATTGTGEELTAETEFWPVLLSASGHDALLGYAADRTGEIGAVAGE</sequence>
<evidence type="ECO:0000256" key="2">
    <source>
        <dbReference type="ARBA" id="ARBA00022723"/>
    </source>
</evidence>
<dbReference type="Proteomes" id="UP000546257">
    <property type="component" value="Unassembled WGS sequence"/>
</dbReference>
<feature type="domain" description="Succinylglutamate desuccinylase/Aspartoacylase catalytic" evidence="5">
    <location>
        <begin position="14"/>
        <end position="96"/>
    </location>
</feature>
<dbReference type="Gene3D" id="3.40.630.10">
    <property type="entry name" value="Zn peptidases"/>
    <property type="match status" value="1"/>
</dbReference>
<dbReference type="GO" id="GO:0016788">
    <property type="term" value="F:hydrolase activity, acting on ester bonds"/>
    <property type="evidence" value="ECO:0007669"/>
    <property type="project" value="InterPro"/>
</dbReference>
<dbReference type="PANTHER" id="PTHR15162:SF7">
    <property type="entry name" value="SUCCINYLGLUTAMATE DESUCCINYLASE"/>
    <property type="match status" value="1"/>
</dbReference>
<dbReference type="PANTHER" id="PTHR15162">
    <property type="entry name" value="ASPARTOACYLASE"/>
    <property type="match status" value="1"/>
</dbReference>
<keyword evidence="3" id="KW-0378">Hydrolase</keyword>
<keyword evidence="7" id="KW-1185">Reference proteome</keyword>
<protein>
    <submittedName>
        <fullName evidence="6">Succinylglutamate desuccinylase/aspartoacylase family protein</fullName>
    </submittedName>
</protein>
<evidence type="ECO:0000256" key="4">
    <source>
        <dbReference type="ARBA" id="ARBA00022833"/>
    </source>
</evidence>
<organism evidence="6 7">
    <name type="scientific">Halobellus ruber</name>
    <dbReference type="NCBI Taxonomy" id="2761102"/>
    <lineage>
        <taxon>Archaea</taxon>
        <taxon>Methanobacteriati</taxon>
        <taxon>Methanobacteriota</taxon>
        <taxon>Stenosarchaea group</taxon>
        <taxon>Halobacteria</taxon>
        <taxon>Halobacteriales</taxon>
        <taxon>Haloferacaceae</taxon>
        <taxon>Halobellus</taxon>
    </lineage>
</organism>
<evidence type="ECO:0000313" key="6">
    <source>
        <dbReference type="EMBL" id="MBB6645398.1"/>
    </source>
</evidence>
<dbReference type="GO" id="GO:0046872">
    <property type="term" value="F:metal ion binding"/>
    <property type="evidence" value="ECO:0007669"/>
    <property type="project" value="UniProtKB-KW"/>
</dbReference>
<evidence type="ECO:0000313" key="7">
    <source>
        <dbReference type="Proteomes" id="UP000546257"/>
    </source>
</evidence>
<evidence type="ECO:0000256" key="3">
    <source>
        <dbReference type="ARBA" id="ARBA00022801"/>
    </source>
</evidence>
<proteinExistence type="predicted"/>
<dbReference type="InterPro" id="IPR050178">
    <property type="entry name" value="AspA/AstE_fam"/>
</dbReference>
<name>A0A7J9SF97_9EURY</name>
<dbReference type="RefSeq" id="WP_185191754.1">
    <property type="nucleotide sequence ID" value="NZ_JACKXD010000001.1"/>
</dbReference>
<comment type="cofactor">
    <cofactor evidence="1">
        <name>Zn(2+)</name>
        <dbReference type="ChEBI" id="CHEBI:29105"/>
    </cofactor>
</comment>
<keyword evidence="4" id="KW-0862">Zinc</keyword>
<dbReference type="EMBL" id="JACKXD010000001">
    <property type="protein sequence ID" value="MBB6645398.1"/>
    <property type="molecule type" value="Genomic_DNA"/>
</dbReference>
<gene>
    <name evidence="6" type="ORF">H5V44_03645</name>
</gene>
<reference evidence="6 7" key="1">
    <citation type="submission" date="2020-08" db="EMBL/GenBank/DDBJ databases">
        <authorList>
            <person name="Seo M.-J."/>
        </authorList>
    </citation>
    <scope>NUCLEOTIDE SEQUENCE [LARGE SCALE GENOMIC DNA]</scope>
    <source>
        <strain evidence="6 7">MBLA0160</strain>
    </source>
</reference>
<dbReference type="InterPro" id="IPR055438">
    <property type="entry name" value="AstE_AspA_cat"/>
</dbReference>
<comment type="caution">
    <text evidence="6">The sequence shown here is derived from an EMBL/GenBank/DDBJ whole genome shotgun (WGS) entry which is preliminary data.</text>
</comment>
<keyword evidence="2" id="KW-0479">Metal-binding</keyword>
<dbReference type="SUPFAM" id="SSF53187">
    <property type="entry name" value="Zn-dependent exopeptidases"/>
    <property type="match status" value="1"/>
</dbReference>